<dbReference type="RefSeq" id="WP_125685483.1">
    <property type="nucleotide sequence ID" value="NZ_JBHSSI010000022.1"/>
</dbReference>
<dbReference type="EMBL" id="JBHSSI010000022">
    <property type="protein sequence ID" value="MFC6259836.1"/>
    <property type="molecule type" value="Genomic_DNA"/>
</dbReference>
<dbReference type="Proteomes" id="UP001596283">
    <property type="component" value="Unassembled WGS sequence"/>
</dbReference>
<protein>
    <submittedName>
        <fullName evidence="2">Uncharacterized protein</fullName>
    </submittedName>
</protein>
<keyword evidence="1" id="KW-1133">Transmembrane helix</keyword>
<evidence type="ECO:0000313" key="3">
    <source>
        <dbReference type="Proteomes" id="UP001596283"/>
    </source>
</evidence>
<sequence>MPDRRFAATANILAVADFHGARLTSSQSVANVLRQVVMVLAITVFTTLLTSNVTQAKQHTLANAQTRVSQLANVTTSQQHRLSDKLQRKLNPNSTTVTSTNAKLSPTTVTISATTRHQKTEQAYQQALRQLATQKQVTPTAIPQVMKQQVHHTISLAVNQKINHKIHQINQELTKLIHEIRQTLKHQLNHAFLNVFGALSWLPFAALLIVPVFKFRHND</sequence>
<comment type="caution">
    <text evidence="2">The sequence shown here is derived from an EMBL/GenBank/DDBJ whole genome shotgun (WGS) entry which is preliminary data.</text>
</comment>
<keyword evidence="1" id="KW-0812">Transmembrane</keyword>
<evidence type="ECO:0000313" key="2">
    <source>
        <dbReference type="EMBL" id="MFC6259836.1"/>
    </source>
</evidence>
<name>A0ABW1TD32_9LACO</name>
<accession>A0ABW1TD32</accession>
<gene>
    <name evidence="2" type="ORF">ACFP1C_02655</name>
</gene>
<keyword evidence="3" id="KW-1185">Reference proteome</keyword>
<keyword evidence="1" id="KW-0472">Membrane</keyword>
<proteinExistence type="predicted"/>
<feature type="transmembrane region" description="Helical" evidence="1">
    <location>
        <begin position="191"/>
        <end position="213"/>
    </location>
</feature>
<organism evidence="2 3">
    <name type="scientific">Levilactobacillus fujinensis</name>
    <dbReference type="NCBI Taxonomy" id="2486024"/>
    <lineage>
        <taxon>Bacteria</taxon>
        <taxon>Bacillati</taxon>
        <taxon>Bacillota</taxon>
        <taxon>Bacilli</taxon>
        <taxon>Lactobacillales</taxon>
        <taxon>Lactobacillaceae</taxon>
        <taxon>Levilactobacillus</taxon>
    </lineage>
</organism>
<evidence type="ECO:0000256" key="1">
    <source>
        <dbReference type="SAM" id="Phobius"/>
    </source>
</evidence>
<reference evidence="3" key="1">
    <citation type="journal article" date="2019" name="Int. J. Syst. Evol. Microbiol.">
        <title>The Global Catalogue of Microorganisms (GCM) 10K type strain sequencing project: providing services to taxonomists for standard genome sequencing and annotation.</title>
        <authorList>
            <consortium name="The Broad Institute Genomics Platform"/>
            <consortium name="The Broad Institute Genome Sequencing Center for Infectious Disease"/>
            <person name="Wu L."/>
            <person name="Ma J."/>
        </authorList>
    </citation>
    <scope>NUCLEOTIDE SEQUENCE [LARGE SCALE GENOMIC DNA]</scope>
    <source>
        <strain evidence="3">CCM 8908</strain>
    </source>
</reference>